<dbReference type="RefSeq" id="WP_146922268.1">
    <property type="nucleotide sequence ID" value="NZ_CP042430.1"/>
</dbReference>
<keyword evidence="3" id="KW-1185">Reference proteome</keyword>
<name>A0A5B8U9Q5_9ACTN</name>
<keyword evidence="2" id="KW-0378">Hydrolase</keyword>
<dbReference type="InterPro" id="IPR011697">
    <property type="entry name" value="Peptidase_C26"/>
</dbReference>
<dbReference type="EMBL" id="CP042430">
    <property type="protein sequence ID" value="QEC49903.1"/>
    <property type="molecule type" value="Genomic_DNA"/>
</dbReference>
<dbReference type="PANTHER" id="PTHR43235">
    <property type="entry name" value="GLUTAMINE AMIDOTRANSFERASE PB2B2.05-RELATED"/>
    <property type="match status" value="1"/>
</dbReference>
<dbReference type="OrthoDB" id="9813383at2"/>
<dbReference type="GO" id="GO:0033969">
    <property type="term" value="F:gamma-glutamyl-gamma-aminobutyrate hydrolase activity"/>
    <property type="evidence" value="ECO:0007669"/>
    <property type="project" value="TreeGrafter"/>
</dbReference>
<dbReference type="AlphaFoldDB" id="A0A5B8U9Q5"/>
<gene>
    <name evidence="2" type="ORF">FSW04_21605</name>
</gene>
<protein>
    <submittedName>
        <fullName evidence="2">Gamma-glutamyl-gamma-aminobutyrate hydrolase family protein</fullName>
    </submittedName>
</protein>
<organism evidence="2 3">
    <name type="scientific">Baekduia soli</name>
    <dbReference type="NCBI Taxonomy" id="496014"/>
    <lineage>
        <taxon>Bacteria</taxon>
        <taxon>Bacillati</taxon>
        <taxon>Actinomycetota</taxon>
        <taxon>Thermoleophilia</taxon>
        <taxon>Solirubrobacterales</taxon>
        <taxon>Baekduiaceae</taxon>
        <taxon>Baekduia</taxon>
    </lineage>
</organism>
<feature type="region of interest" description="Disordered" evidence="1">
    <location>
        <begin position="242"/>
        <end position="261"/>
    </location>
</feature>
<accession>A0A5B8U9Q5</accession>
<dbReference type="PROSITE" id="PS51273">
    <property type="entry name" value="GATASE_TYPE_1"/>
    <property type="match status" value="1"/>
</dbReference>
<dbReference type="InterPro" id="IPR044668">
    <property type="entry name" value="PuuD-like"/>
</dbReference>
<evidence type="ECO:0000256" key="1">
    <source>
        <dbReference type="SAM" id="MobiDB-lite"/>
    </source>
</evidence>
<reference evidence="2 3" key="1">
    <citation type="journal article" date="2018" name="J. Microbiol.">
        <title>Baekduia soli gen. nov., sp. nov., a novel bacterium isolated from the soil of Baekdu Mountain and proposal of a novel family name, Baekduiaceae fam. nov.</title>
        <authorList>
            <person name="An D.S."/>
            <person name="Siddiqi M.Z."/>
            <person name="Kim K.H."/>
            <person name="Yu H.S."/>
            <person name="Im W.T."/>
        </authorList>
    </citation>
    <scope>NUCLEOTIDE SEQUENCE [LARGE SCALE GENOMIC DNA]</scope>
    <source>
        <strain evidence="2 3">BR7-21</strain>
    </source>
</reference>
<dbReference type="InterPro" id="IPR029062">
    <property type="entry name" value="Class_I_gatase-like"/>
</dbReference>
<dbReference type="GO" id="GO:0005829">
    <property type="term" value="C:cytosol"/>
    <property type="evidence" value="ECO:0007669"/>
    <property type="project" value="TreeGrafter"/>
</dbReference>
<dbReference type="GO" id="GO:0006598">
    <property type="term" value="P:polyamine catabolic process"/>
    <property type="evidence" value="ECO:0007669"/>
    <property type="project" value="TreeGrafter"/>
</dbReference>
<evidence type="ECO:0000313" key="2">
    <source>
        <dbReference type="EMBL" id="QEC49903.1"/>
    </source>
</evidence>
<dbReference type="PANTHER" id="PTHR43235:SF1">
    <property type="entry name" value="GLUTAMINE AMIDOTRANSFERASE PB2B2.05-RELATED"/>
    <property type="match status" value="1"/>
</dbReference>
<proteinExistence type="predicted"/>
<sequence length="261" mass="27601">MAGRPVIGLCAAIERARWGAWDTPAHLLPREYADAVQRAGGLALLLPPDPAAVADPDELLDLLDGLILAGGSDVGPATYGAVPHPETKGVSPERDAFEVALAQRAIERDLPFLGICRGMQVLNVARGGSLLQHLPESHGHTEHRRTSGSFDGNDHLVRLADGSLAARAAGEQVHRALSHHHQAVDRVGEGLVVTGHADLDDLPEAIELPDRRYVLGVQWHPEADETSRLIASLVAEARDYAGRSTRASSSTGNGGASVVAR</sequence>
<dbReference type="SUPFAM" id="SSF52317">
    <property type="entry name" value="Class I glutamine amidotransferase-like"/>
    <property type="match status" value="1"/>
</dbReference>
<dbReference type="Gene3D" id="3.40.50.880">
    <property type="match status" value="1"/>
</dbReference>
<dbReference type="CDD" id="cd01745">
    <property type="entry name" value="GATase1_2"/>
    <property type="match status" value="1"/>
</dbReference>
<dbReference type="Pfam" id="PF07722">
    <property type="entry name" value="Peptidase_C26"/>
    <property type="match status" value="1"/>
</dbReference>
<evidence type="ECO:0000313" key="3">
    <source>
        <dbReference type="Proteomes" id="UP000321805"/>
    </source>
</evidence>
<dbReference type="KEGG" id="bsol:FSW04_21605"/>
<dbReference type="Proteomes" id="UP000321805">
    <property type="component" value="Chromosome"/>
</dbReference>